<evidence type="ECO:0000256" key="2">
    <source>
        <dbReference type="ARBA" id="ARBA00022741"/>
    </source>
</evidence>
<sequence>MPMDATTGKALMRAQFKAVREGLIPGERRAIDEAIARNVAALPEFAAADAVFTYLSFGAEVDTRELIQRAWEAGKTVCLPRVVPGTREMRWYAVESLDRLVRSSFGVEEPPDDPSREVHPADFVRPVALVPGLAFDREGFRLGYGGGFYDTFLPAFPGASIGLIRACQLVERLAVRDVHDAPVNIVALEQGSAYVANRQKGLFSDVGRSTRHLFAAIVEELRQKDASCYG</sequence>
<dbReference type="InterPro" id="IPR024185">
    <property type="entry name" value="FTHF_cligase-like_sf"/>
</dbReference>
<evidence type="ECO:0000256" key="4">
    <source>
        <dbReference type="RuleBase" id="RU361279"/>
    </source>
</evidence>
<dbReference type="GO" id="GO:0005524">
    <property type="term" value="F:ATP binding"/>
    <property type="evidence" value="ECO:0007669"/>
    <property type="project" value="UniProtKB-KW"/>
</dbReference>
<dbReference type="PANTHER" id="PTHR23407">
    <property type="entry name" value="ATPASE INHIBITOR/5-FORMYLTETRAHYDROFOLATE CYCLO-LIGASE"/>
    <property type="match status" value="1"/>
</dbReference>
<comment type="caution">
    <text evidence="5">The sequence shown here is derived from an EMBL/GenBank/DDBJ whole genome shotgun (WGS) entry which is preliminary data.</text>
</comment>
<dbReference type="InterPro" id="IPR002698">
    <property type="entry name" value="FTHF_cligase"/>
</dbReference>
<dbReference type="PANTHER" id="PTHR23407:SF1">
    <property type="entry name" value="5-FORMYLTETRAHYDROFOLATE CYCLO-LIGASE"/>
    <property type="match status" value="1"/>
</dbReference>
<protein>
    <recommendedName>
        <fullName evidence="4">5-formyltetrahydrofolate cyclo-ligase</fullName>
        <ecNumber evidence="4">6.3.3.2</ecNumber>
    </recommendedName>
</protein>
<dbReference type="InterPro" id="IPR037171">
    <property type="entry name" value="NagB/RpiA_transferase-like"/>
</dbReference>
<name>A0A369NZY1_9ACTN</name>
<keyword evidence="5" id="KW-0436">Ligase</keyword>
<organism evidence="5 6">
    <name type="scientific">Adlercreutzia equolifaciens subsp. celatus</name>
    <dbReference type="NCBI Taxonomy" id="394340"/>
    <lineage>
        <taxon>Bacteria</taxon>
        <taxon>Bacillati</taxon>
        <taxon>Actinomycetota</taxon>
        <taxon>Coriobacteriia</taxon>
        <taxon>Eggerthellales</taxon>
        <taxon>Eggerthellaceae</taxon>
        <taxon>Adlercreutzia</taxon>
    </lineage>
</organism>
<comment type="similarity">
    <text evidence="1 4">Belongs to the 5-formyltetrahydrofolate cyclo-ligase family.</text>
</comment>
<evidence type="ECO:0000256" key="1">
    <source>
        <dbReference type="ARBA" id="ARBA00010638"/>
    </source>
</evidence>
<dbReference type="SUPFAM" id="SSF100950">
    <property type="entry name" value="NagB/RpiA/CoA transferase-like"/>
    <property type="match status" value="1"/>
</dbReference>
<dbReference type="Gene3D" id="3.40.50.10420">
    <property type="entry name" value="NagB/RpiA/CoA transferase-like"/>
    <property type="match status" value="1"/>
</dbReference>
<dbReference type="NCBIfam" id="TIGR02727">
    <property type="entry name" value="MTHFS_bact"/>
    <property type="match status" value="1"/>
</dbReference>
<dbReference type="GO" id="GO:0046872">
    <property type="term" value="F:metal ion binding"/>
    <property type="evidence" value="ECO:0007669"/>
    <property type="project" value="UniProtKB-KW"/>
</dbReference>
<proteinExistence type="inferred from homology"/>
<evidence type="ECO:0000256" key="3">
    <source>
        <dbReference type="ARBA" id="ARBA00022840"/>
    </source>
</evidence>
<dbReference type="AlphaFoldDB" id="A0A369NZY1"/>
<reference evidence="5 6" key="1">
    <citation type="journal article" date="2018" name="Elife">
        <title>Discovery and characterization of a prevalent human gut bacterial enzyme sufficient for the inactivation of a family of plant toxins.</title>
        <authorList>
            <person name="Koppel N."/>
            <person name="Bisanz J.E."/>
            <person name="Pandelia M.E."/>
            <person name="Turnbaugh P.J."/>
            <person name="Balskus E.P."/>
        </authorList>
    </citation>
    <scope>NUCLEOTIDE SEQUENCE [LARGE SCALE GENOMIC DNA]</scope>
    <source>
        <strain evidence="5 6">OB21 GAM 11</strain>
    </source>
</reference>
<keyword evidence="2 4" id="KW-0547">Nucleotide-binding</keyword>
<gene>
    <name evidence="5" type="ORF">C1850_07455</name>
</gene>
<keyword evidence="4" id="KW-0460">Magnesium</keyword>
<dbReference type="Proteomes" id="UP000253805">
    <property type="component" value="Unassembled WGS sequence"/>
</dbReference>
<keyword evidence="4" id="KW-0479">Metal-binding</keyword>
<evidence type="ECO:0000313" key="6">
    <source>
        <dbReference type="Proteomes" id="UP000253805"/>
    </source>
</evidence>
<dbReference type="EMBL" id="PPUT01000018">
    <property type="protein sequence ID" value="RDC43642.1"/>
    <property type="molecule type" value="Genomic_DNA"/>
</dbReference>
<dbReference type="Pfam" id="PF01812">
    <property type="entry name" value="5-FTHF_cyc-lig"/>
    <property type="match status" value="1"/>
</dbReference>
<comment type="cofactor">
    <cofactor evidence="4">
        <name>Mg(2+)</name>
        <dbReference type="ChEBI" id="CHEBI:18420"/>
    </cofactor>
</comment>
<dbReference type="GO" id="GO:0030272">
    <property type="term" value="F:5-formyltetrahydrofolate cyclo-ligase activity"/>
    <property type="evidence" value="ECO:0007669"/>
    <property type="project" value="UniProtKB-EC"/>
</dbReference>
<accession>A0A369NZY1</accession>
<keyword evidence="3 4" id="KW-0067">ATP-binding</keyword>
<dbReference type="GO" id="GO:0035999">
    <property type="term" value="P:tetrahydrofolate interconversion"/>
    <property type="evidence" value="ECO:0007669"/>
    <property type="project" value="TreeGrafter"/>
</dbReference>
<comment type="catalytic activity">
    <reaction evidence="4">
        <text>(6S)-5-formyl-5,6,7,8-tetrahydrofolate + ATP = (6R)-5,10-methenyltetrahydrofolate + ADP + phosphate</text>
        <dbReference type="Rhea" id="RHEA:10488"/>
        <dbReference type="ChEBI" id="CHEBI:30616"/>
        <dbReference type="ChEBI" id="CHEBI:43474"/>
        <dbReference type="ChEBI" id="CHEBI:57455"/>
        <dbReference type="ChEBI" id="CHEBI:57457"/>
        <dbReference type="ChEBI" id="CHEBI:456216"/>
        <dbReference type="EC" id="6.3.3.2"/>
    </reaction>
</comment>
<evidence type="ECO:0000313" key="5">
    <source>
        <dbReference type="EMBL" id="RDC43642.1"/>
    </source>
</evidence>
<dbReference type="GO" id="GO:0009396">
    <property type="term" value="P:folic acid-containing compound biosynthetic process"/>
    <property type="evidence" value="ECO:0007669"/>
    <property type="project" value="TreeGrafter"/>
</dbReference>
<dbReference type="EC" id="6.3.3.2" evidence="4"/>